<evidence type="ECO:0000313" key="5">
    <source>
        <dbReference type="EMBL" id="MCP2165064.1"/>
    </source>
</evidence>
<gene>
    <name evidence="5" type="ORF">LX83_001913</name>
</gene>
<dbReference type="Pfam" id="PF00436">
    <property type="entry name" value="SSB"/>
    <property type="match status" value="1"/>
</dbReference>
<dbReference type="PANTHER" id="PTHR10302:SF27">
    <property type="entry name" value="SINGLE-STRANDED DNA-BINDING PROTEIN"/>
    <property type="match status" value="1"/>
</dbReference>
<dbReference type="Proteomes" id="UP001206128">
    <property type="component" value="Unassembled WGS sequence"/>
</dbReference>
<reference evidence="5" key="1">
    <citation type="submission" date="2022-06" db="EMBL/GenBank/DDBJ databases">
        <title>Genomic Encyclopedia of Archaeal and Bacterial Type Strains, Phase II (KMG-II): from individual species to whole genera.</title>
        <authorList>
            <person name="Goeker M."/>
        </authorList>
    </citation>
    <scope>NUCLEOTIDE SEQUENCE</scope>
    <source>
        <strain evidence="5">DSM 43935</strain>
    </source>
</reference>
<evidence type="ECO:0000256" key="1">
    <source>
        <dbReference type="ARBA" id="ARBA00023125"/>
    </source>
</evidence>
<evidence type="ECO:0000313" key="6">
    <source>
        <dbReference type="Proteomes" id="UP001206128"/>
    </source>
</evidence>
<dbReference type="CDD" id="cd04496">
    <property type="entry name" value="SSB_OBF"/>
    <property type="match status" value="1"/>
</dbReference>
<accession>A0AAE3KG38</accession>
<dbReference type="InterPro" id="IPR012340">
    <property type="entry name" value="NA-bd_OB-fold"/>
</dbReference>
<organism evidence="5 6">
    <name type="scientific">Goodfellowiella coeruleoviolacea</name>
    <dbReference type="NCBI Taxonomy" id="334858"/>
    <lineage>
        <taxon>Bacteria</taxon>
        <taxon>Bacillati</taxon>
        <taxon>Actinomycetota</taxon>
        <taxon>Actinomycetes</taxon>
        <taxon>Pseudonocardiales</taxon>
        <taxon>Pseudonocardiaceae</taxon>
        <taxon>Goodfellowiella</taxon>
    </lineage>
</organism>
<dbReference type="InterPro" id="IPR011344">
    <property type="entry name" value="ssDNA-bd"/>
</dbReference>
<dbReference type="Gene3D" id="2.40.50.140">
    <property type="entry name" value="Nucleic acid-binding proteins"/>
    <property type="match status" value="1"/>
</dbReference>
<dbReference type="GO" id="GO:0003697">
    <property type="term" value="F:single-stranded DNA binding"/>
    <property type="evidence" value="ECO:0007669"/>
    <property type="project" value="InterPro"/>
</dbReference>
<feature type="region of interest" description="Disordered" evidence="4">
    <location>
        <begin position="114"/>
        <end position="142"/>
    </location>
</feature>
<proteinExistence type="predicted"/>
<dbReference type="SUPFAM" id="SSF50249">
    <property type="entry name" value="Nucleic acid-binding proteins"/>
    <property type="match status" value="1"/>
</dbReference>
<dbReference type="GO" id="GO:0006260">
    <property type="term" value="P:DNA replication"/>
    <property type="evidence" value="ECO:0007669"/>
    <property type="project" value="InterPro"/>
</dbReference>
<sequence length="159" mass="16716">MNETQVTVVGTIVGEVRHRQVQDGVEVVNFRVGSTERRLDRATGEWTDGGRLFLNVTCWRRLASGVVASLTKGDPVVVTGRLNTRSYEVDGQRRQSYDVEAFAVGPDLSRCTARLGPGARATDADPGKSAHPGMTDAGSGVDTMDGASARGIAAVAAAA</sequence>
<evidence type="ECO:0000256" key="2">
    <source>
        <dbReference type="PROSITE-ProRule" id="PRU00252"/>
    </source>
</evidence>
<dbReference type="GO" id="GO:0009295">
    <property type="term" value="C:nucleoid"/>
    <property type="evidence" value="ECO:0007669"/>
    <property type="project" value="TreeGrafter"/>
</dbReference>
<keyword evidence="1 2" id="KW-0238">DNA-binding</keyword>
<dbReference type="PANTHER" id="PTHR10302">
    <property type="entry name" value="SINGLE-STRANDED DNA-BINDING PROTEIN"/>
    <property type="match status" value="1"/>
</dbReference>
<dbReference type="RefSeq" id="WP_253769528.1">
    <property type="nucleotide sequence ID" value="NZ_JAMTCK010000004.1"/>
</dbReference>
<protein>
    <recommendedName>
        <fullName evidence="3">Single-stranded DNA-binding protein</fullName>
    </recommendedName>
</protein>
<evidence type="ECO:0000256" key="3">
    <source>
        <dbReference type="RuleBase" id="RU000524"/>
    </source>
</evidence>
<dbReference type="EMBL" id="JAMTCK010000004">
    <property type="protein sequence ID" value="MCP2165064.1"/>
    <property type="molecule type" value="Genomic_DNA"/>
</dbReference>
<dbReference type="InterPro" id="IPR000424">
    <property type="entry name" value="Primosome_PriB/ssb"/>
</dbReference>
<keyword evidence="6" id="KW-1185">Reference proteome</keyword>
<dbReference type="PROSITE" id="PS50935">
    <property type="entry name" value="SSB"/>
    <property type="match status" value="1"/>
</dbReference>
<dbReference type="AlphaFoldDB" id="A0AAE3KG38"/>
<name>A0AAE3KG38_9PSEU</name>
<evidence type="ECO:0000256" key="4">
    <source>
        <dbReference type="SAM" id="MobiDB-lite"/>
    </source>
</evidence>
<dbReference type="NCBIfam" id="TIGR00621">
    <property type="entry name" value="ssb"/>
    <property type="match status" value="1"/>
</dbReference>
<comment type="caution">
    <text evidence="5">The sequence shown here is derived from an EMBL/GenBank/DDBJ whole genome shotgun (WGS) entry which is preliminary data.</text>
</comment>